<dbReference type="PANTHER" id="PTHR46246">
    <property type="entry name" value="GUANOSINE-3',5'-BIS(DIPHOSPHATE) 3'-PYROPHOSPHOHYDROLASE MESH1"/>
    <property type="match status" value="1"/>
</dbReference>
<dbReference type="Gene3D" id="1.10.3210.10">
    <property type="entry name" value="Hypothetical protein af1432"/>
    <property type="match status" value="1"/>
</dbReference>
<reference evidence="1 4" key="2">
    <citation type="submission" date="2019-07" db="EMBL/GenBank/DDBJ databases">
        <title>Whole genome shotgun sequence of Halolactibacillus halophilus NBRC 100868.</title>
        <authorList>
            <person name="Hosoyama A."/>
            <person name="Uohara A."/>
            <person name="Ohji S."/>
            <person name="Ichikawa N."/>
        </authorList>
    </citation>
    <scope>NUCLEOTIDE SEQUENCE [LARGE SCALE GENOMIC DNA]</scope>
    <source>
        <strain evidence="1 4">NBRC 100868</strain>
    </source>
</reference>
<proteinExistence type="predicted"/>
<sequence length="190" mass="22529">MIRNNLMRAITYAANKHRDQVRKVDKTPFIAHPYRVAMLLQEHDCDAEIVIAALLHDTVEDTDCTFEELEHLFGKRVKTYVDYVTELDKHIPWKERKEHSIKSFKSVPYDVKLLIAADKIDNLQSMIDLEMVHGEAMWHNFVGSREEQVWYYQEIFTSITDNLSDEEWHPLFYLFQALLEKFQEGDVSQH</sequence>
<dbReference type="EMBL" id="BJWI01000068">
    <property type="protein sequence ID" value="GEM02848.1"/>
    <property type="molecule type" value="Genomic_DNA"/>
</dbReference>
<gene>
    <name evidence="1" type="ORF">HHA03_23800</name>
    <name evidence="2" type="ORF">SAMN05421839_1588</name>
</gene>
<dbReference type="Proteomes" id="UP000321547">
    <property type="component" value="Unassembled WGS sequence"/>
</dbReference>
<dbReference type="PANTHER" id="PTHR46246:SF1">
    <property type="entry name" value="GUANOSINE-3',5'-BIS(DIPHOSPHATE) 3'-PYROPHOSPHOHYDROLASE MESH1"/>
    <property type="match status" value="1"/>
</dbReference>
<evidence type="ECO:0000313" key="2">
    <source>
        <dbReference type="EMBL" id="SFP76722.1"/>
    </source>
</evidence>
<accession>A0A1I5T117</accession>
<dbReference type="EMBL" id="FOXC01000058">
    <property type="protein sequence ID" value="SFP76722.1"/>
    <property type="molecule type" value="Genomic_DNA"/>
</dbReference>
<dbReference type="OrthoDB" id="9802385at2"/>
<dbReference type="AlphaFoldDB" id="A0A1I5T117"/>
<name>A0A1I5T117_9BACI</name>
<dbReference type="GO" id="GO:0008893">
    <property type="term" value="F:guanosine-3',5'-bis(diphosphate) 3'-diphosphatase activity"/>
    <property type="evidence" value="ECO:0007669"/>
    <property type="project" value="TreeGrafter"/>
</dbReference>
<evidence type="ECO:0000313" key="4">
    <source>
        <dbReference type="Proteomes" id="UP000321547"/>
    </source>
</evidence>
<protein>
    <submittedName>
        <fullName evidence="2">HD domain-containing protein</fullName>
    </submittedName>
    <submittedName>
        <fullName evidence="1">Phosphohydrolase</fullName>
    </submittedName>
</protein>
<dbReference type="STRING" id="306540.SAMN05421839_1588"/>
<dbReference type="RefSeq" id="WP_089833926.1">
    <property type="nucleotide sequence ID" value="NZ_BJWI01000068.1"/>
</dbReference>
<organism evidence="2 3">
    <name type="scientific">Halolactibacillus halophilus</name>
    <dbReference type="NCBI Taxonomy" id="306540"/>
    <lineage>
        <taxon>Bacteria</taxon>
        <taxon>Bacillati</taxon>
        <taxon>Bacillota</taxon>
        <taxon>Bacilli</taxon>
        <taxon>Bacillales</taxon>
        <taxon>Bacillaceae</taxon>
        <taxon>Halolactibacillus</taxon>
    </lineage>
</organism>
<dbReference type="SUPFAM" id="SSF109604">
    <property type="entry name" value="HD-domain/PDEase-like"/>
    <property type="match status" value="1"/>
</dbReference>
<dbReference type="InterPro" id="IPR052194">
    <property type="entry name" value="MESH1"/>
</dbReference>
<reference evidence="2 3" key="1">
    <citation type="submission" date="2016-10" db="EMBL/GenBank/DDBJ databases">
        <authorList>
            <person name="de Groot N.N."/>
        </authorList>
    </citation>
    <scope>NUCLEOTIDE SEQUENCE [LARGE SCALE GENOMIC DNA]</scope>
    <source>
        <strain evidence="2 3">DSM 17073</strain>
    </source>
</reference>
<keyword evidence="4" id="KW-1185">Reference proteome</keyword>
<dbReference type="Proteomes" id="UP000242243">
    <property type="component" value="Unassembled WGS sequence"/>
</dbReference>
<evidence type="ECO:0000313" key="3">
    <source>
        <dbReference type="Proteomes" id="UP000242243"/>
    </source>
</evidence>
<evidence type="ECO:0000313" key="1">
    <source>
        <dbReference type="EMBL" id="GEM02848.1"/>
    </source>
</evidence>
<dbReference type="Pfam" id="PF13328">
    <property type="entry name" value="HD_4"/>
    <property type="match status" value="1"/>
</dbReference>